<reference evidence="1" key="1">
    <citation type="journal article" date="2022" name="bioRxiv">
        <title>Population genetic analysis of Ophidiomyces ophidiicola, the causative agent of snake fungal disease, indicates recent introductions to the USA.</title>
        <authorList>
            <person name="Ladner J.T."/>
            <person name="Palmer J.M."/>
            <person name="Ettinger C.L."/>
            <person name="Stajich J.E."/>
            <person name="Farrell T.M."/>
            <person name="Glorioso B.M."/>
            <person name="Lawson B."/>
            <person name="Price S.J."/>
            <person name="Stengle A.G."/>
            <person name="Grear D.A."/>
            <person name="Lorch J.M."/>
        </authorList>
    </citation>
    <scope>NUCLEOTIDE SEQUENCE</scope>
    <source>
        <strain evidence="1">NWHC 24266-5</strain>
    </source>
</reference>
<dbReference type="EMBL" id="JALBCA010000072">
    <property type="protein sequence ID" value="KAI2384492.1"/>
    <property type="molecule type" value="Genomic_DNA"/>
</dbReference>
<protein>
    <submittedName>
        <fullName evidence="1">Uncharacterized protein</fullName>
    </submittedName>
</protein>
<organism evidence="1">
    <name type="scientific">Ophidiomyces ophidiicola</name>
    <dbReference type="NCBI Taxonomy" id="1387563"/>
    <lineage>
        <taxon>Eukaryota</taxon>
        <taxon>Fungi</taxon>
        <taxon>Dikarya</taxon>
        <taxon>Ascomycota</taxon>
        <taxon>Pezizomycotina</taxon>
        <taxon>Eurotiomycetes</taxon>
        <taxon>Eurotiomycetidae</taxon>
        <taxon>Onygenales</taxon>
        <taxon>Onygenaceae</taxon>
        <taxon>Ophidiomyces</taxon>
    </lineage>
</organism>
<gene>
    <name evidence="1" type="ORF">LOY88_004650</name>
</gene>
<evidence type="ECO:0000313" key="1">
    <source>
        <dbReference type="EMBL" id="KAI2384492.1"/>
    </source>
</evidence>
<name>A0ACB8USZ9_9EURO</name>
<sequence length="666" mass="74258">MAQGRRTFSSTLPKDFMFHAFDEPRTPTRPFQEPEGPPPPPHHSSYRLRRPRLDLLPQFGSKMIPFCSPDTPLPSIEFSQAVDPPSSDSLHQSSTAQSQNSLLDVPQRERCDPKTPEAQVFDDVVALNRNWRDEKMTPRTDPISRPSSACSNLSDSSVSSSGSFDSRPSFGGSCTSPESEISDPFVMQSYPERKQPCESPCKYMHSRGLSLQLPAGPRWTLEMDNHLWNTYQMYLQDPTITPFKTIPGSLPPLGVSHRVSREARRTWPRVKHGLSKNAFEETGKDVELKNEMKSGSCTPTAGVSGSTKPLWPRSDASTRKRLKQLCRRRFSIAPHYQRLLQSRSPSPFPEPFVQSSSNSLPASGSYGSPNAFSRDLGVSLVATSLPANIPKINVENRHSSPPETDWFNKIAEKPSEVGLETQQVLQPPVHGGPALIPRLGSPFMYHTWGPDNLRRRVHSAAVNLPETVHGTGSRLRSSIPPEMLPGAHKRRAINQLEDEVSPDRNAPTEYLPQPLKDNGKNQNYRRVRLRNRGATMGGLNSRDRLSQLFTPPSLFSSNESSDNVAHSSTSQVEAPKEEIKRLGSPFNLDLSKGRRMQSRHAPSRSESFILWKPTRARAASLQNAQTPRFEIGNTVTSHLTPEDLYTDAQLTPTPEVPAPDAHQDYL</sequence>
<proteinExistence type="predicted"/>
<accession>A0ACB8USZ9</accession>
<comment type="caution">
    <text evidence="1">The sequence shown here is derived from an EMBL/GenBank/DDBJ whole genome shotgun (WGS) entry which is preliminary data.</text>
</comment>